<dbReference type="Proteomes" id="UP000013220">
    <property type="component" value="Unassembled WGS sequence"/>
</dbReference>
<dbReference type="GO" id="GO:0016020">
    <property type="term" value="C:membrane"/>
    <property type="evidence" value="ECO:0007669"/>
    <property type="project" value="TreeGrafter"/>
</dbReference>
<gene>
    <name evidence="4" type="primary">lip-2</name>
    <name evidence="4" type="ORF">MBVG_4350</name>
</gene>
<dbReference type="OrthoDB" id="397642at2"/>
<organism evidence="4 5">
    <name type="scientific">Mycoplasmopsis bovigenitalium 51080</name>
    <dbReference type="NCBI Taxonomy" id="1188235"/>
    <lineage>
        <taxon>Bacteria</taxon>
        <taxon>Bacillati</taxon>
        <taxon>Mycoplasmatota</taxon>
        <taxon>Mycoplasmoidales</taxon>
        <taxon>Metamycoplasmataceae</taxon>
        <taxon>Mycoplasmopsis</taxon>
    </lineage>
</organism>
<dbReference type="EMBL" id="AORH01000027">
    <property type="protein sequence ID" value="ENY69247.1"/>
    <property type="molecule type" value="Genomic_DNA"/>
</dbReference>
<dbReference type="Pfam" id="PF00561">
    <property type="entry name" value="Abhydrolase_1"/>
    <property type="match status" value="1"/>
</dbReference>
<evidence type="ECO:0000259" key="3">
    <source>
        <dbReference type="Pfam" id="PF00561"/>
    </source>
</evidence>
<dbReference type="InterPro" id="IPR029058">
    <property type="entry name" value="AB_hydrolase_fold"/>
</dbReference>
<dbReference type="GO" id="GO:0052689">
    <property type="term" value="F:carboxylic ester hydrolase activity"/>
    <property type="evidence" value="ECO:0007669"/>
    <property type="project" value="UniProtKB-KW"/>
</dbReference>
<dbReference type="STRING" id="1188235.MBVG_4350"/>
<dbReference type="InterPro" id="IPR050266">
    <property type="entry name" value="AB_hydrolase_sf"/>
</dbReference>
<keyword evidence="2" id="KW-0719">Serine esterase</keyword>
<feature type="domain" description="AB hydrolase-1" evidence="3">
    <location>
        <begin position="25"/>
        <end position="166"/>
    </location>
</feature>
<dbReference type="PATRIC" id="fig|1188235.3.peg.448"/>
<reference evidence="4 5" key="1">
    <citation type="journal article" date="2013" name="Genome Announc.">
        <title>Draft Genome Sequences of Mycoplasma alkalescens, Mycoplasma arginini, and Mycoplasma bovigenitalium, Three Species with Equivocal Pathogenic Status for Cattle.</title>
        <authorList>
            <person name="Manso-Silvan L."/>
            <person name="Tardy F."/>
            <person name="Baranowski E."/>
            <person name="Barre A."/>
            <person name="Blanchard A."/>
            <person name="Breton M."/>
            <person name="Couture C."/>
            <person name="Citti C."/>
            <person name="Dordet-Frisoni E."/>
            <person name="Dupuy V."/>
            <person name="Gaurivaud P."/>
            <person name="Jacob D."/>
            <person name="Lemaitre C."/>
            <person name="Nikolski M."/>
            <person name="Nouvel L.X."/>
            <person name="Poumarat F."/>
            <person name="Thebault P."/>
            <person name="Theil S."/>
            <person name="Thiaucourt F."/>
            <person name="Sirand-Pugnet P."/>
        </authorList>
    </citation>
    <scope>NUCLEOTIDE SEQUENCE [LARGE SCALE GENOMIC DNA]</scope>
    <source>
        <strain evidence="4 5">51080</strain>
    </source>
</reference>
<keyword evidence="2" id="KW-0378">Hydrolase</keyword>
<sequence>MIRKQIQLKNESISYLTDEKLSNIVVLFLHGFGDDATRATTLFQCKNRLYSIVSVDMPGCGKSSNNIGQPTLQYYCDIVGEFIDKFLPNREIYIVTHSLGTIPALYNATNNPKIKYVFGVAPAMPTTNALKNDKRIKWMLPNNPEDWYESQFNLFSEFDNDWIIRPDVKQKILDTPQDYIDERKRVFSVLAHEIFAMTFIENVYKNFFAKNKNFTAIVSRNDKYINFSDVENHIKLYNLGTYELNDSGHAMFYKNTQKIHNYINNFIIKKEGLY</sequence>
<evidence type="ECO:0000313" key="4">
    <source>
        <dbReference type="EMBL" id="ENY69247.1"/>
    </source>
</evidence>
<comment type="similarity">
    <text evidence="1">Belongs to the lipase/esterase LIP3/BchO family.</text>
</comment>
<protein>
    <submittedName>
        <fullName evidence="4">Esterase/lipase</fullName>
    </submittedName>
</protein>
<dbReference type="InterPro" id="IPR000073">
    <property type="entry name" value="AB_hydrolase_1"/>
</dbReference>
<dbReference type="Gene3D" id="3.40.50.1820">
    <property type="entry name" value="alpha/beta hydrolase"/>
    <property type="match status" value="1"/>
</dbReference>
<comment type="caution">
    <text evidence="4">The sequence shown here is derived from an EMBL/GenBank/DDBJ whole genome shotgun (WGS) entry which is preliminary data.</text>
</comment>
<keyword evidence="5" id="KW-1185">Reference proteome</keyword>
<evidence type="ECO:0000256" key="2">
    <source>
        <dbReference type="ARBA" id="ARBA00022487"/>
    </source>
</evidence>
<dbReference type="PANTHER" id="PTHR43798">
    <property type="entry name" value="MONOACYLGLYCEROL LIPASE"/>
    <property type="match status" value="1"/>
</dbReference>
<accession>N9V1K2</accession>
<name>N9V1K2_9BACT</name>
<dbReference type="PANTHER" id="PTHR43798:SF33">
    <property type="entry name" value="HYDROLASE, PUTATIVE (AFU_ORTHOLOGUE AFUA_2G14860)-RELATED"/>
    <property type="match status" value="1"/>
</dbReference>
<proteinExistence type="inferred from homology"/>
<dbReference type="RefSeq" id="WP_004420858.1">
    <property type="nucleotide sequence ID" value="NZ_AORH01000027.1"/>
</dbReference>
<dbReference type="AlphaFoldDB" id="N9V1K2"/>
<dbReference type="eggNOG" id="COG2267">
    <property type="taxonomic scope" value="Bacteria"/>
</dbReference>
<dbReference type="SUPFAM" id="SSF53474">
    <property type="entry name" value="alpha/beta-Hydrolases"/>
    <property type="match status" value="1"/>
</dbReference>
<evidence type="ECO:0000256" key="1">
    <source>
        <dbReference type="ARBA" id="ARBA00006989"/>
    </source>
</evidence>
<evidence type="ECO:0000313" key="5">
    <source>
        <dbReference type="Proteomes" id="UP000013220"/>
    </source>
</evidence>